<gene>
    <name evidence="4" type="ORF">F2Z09_15145</name>
    <name evidence="3" type="ORF">F2Z22_12470</name>
</gene>
<evidence type="ECO:0000313" key="5">
    <source>
        <dbReference type="Proteomes" id="UP000421791"/>
    </source>
</evidence>
<dbReference type="InterPro" id="IPR013728">
    <property type="entry name" value="BT_3987-like_N"/>
</dbReference>
<feature type="signal peptide" evidence="1">
    <location>
        <begin position="1"/>
        <end position="31"/>
    </location>
</feature>
<evidence type="ECO:0000313" key="3">
    <source>
        <dbReference type="EMBL" id="KAA5229786.1"/>
    </source>
</evidence>
<keyword evidence="1" id="KW-0732">Signal</keyword>
<organism evidence="3 5">
    <name type="scientific">Bacteroides finegoldii</name>
    <dbReference type="NCBI Taxonomy" id="338188"/>
    <lineage>
        <taxon>Bacteria</taxon>
        <taxon>Pseudomonadati</taxon>
        <taxon>Bacteroidota</taxon>
        <taxon>Bacteroidia</taxon>
        <taxon>Bacteroidales</taxon>
        <taxon>Bacteroidaceae</taxon>
        <taxon>Bacteroides</taxon>
    </lineage>
</organism>
<protein>
    <submittedName>
        <fullName evidence="3">DUF1735 domain-containing protein</fullName>
    </submittedName>
</protein>
<accession>A0A7J4YMY5</accession>
<dbReference type="Gene3D" id="2.60.40.1740">
    <property type="entry name" value="hypothetical protein (bacova_03559)"/>
    <property type="match status" value="1"/>
</dbReference>
<dbReference type="EMBL" id="VWAG01000032">
    <property type="protein sequence ID" value="KAA5254755.1"/>
    <property type="molecule type" value="Genomic_DNA"/>
</dbReference>
<evidence type="ECO:0000313" key="6">
    <source>
        <dbReference type="Proteomes" id="UP000440198"/>
    </source>
</evidence>
<dbReference type="InterPro" id="IPR011050">
    <property type="entry name" value="Pectin_lyase_fold/virulence"/>
</dbReference>
<sequence length="566" mass="61073">MSKTIIYPLKRIIMKKLFILPLLLASFIVTACVEDDSIVKPGESLVEPLNITLSLSQSGERQVDLNKTRPSFSFKIEKSHPFVETTASLSVISAEELGNGYLPLADNLYRISSTELEFAEDEQSQSVNILFTNLEQLEPATNYALGLKLTSSSTRIEVPAGQERLILILNVGEGGTLRNPYRLRTLDDLKGMGSLLKPNVTVCFKMEEDIDMQAEEWTPLNRDGRFHINFDGNNHTISNLKCTQGKFPSFFGQLVGSCRNVTFKNVEISGYQTPTGAIAGFIPNGAADTEISNTHVINGTLNQVENGRDHWSTGSVGGIVGDMRAGRISECSAKVDITGEWCTGGLTGQLVEATIEKSFYEGTVYSRYSAGGIAGSVHGALISDCYSHGSVSTLSSFDGEFTGPAGGIAARMYVGSNVRNCYSTATVKGHASAGGIAGQCQLGEGSADNSNYIVNCVAWNDYISSTTDIASGRICGWMPRGNGTNGNKGESCYAKEVDVIVKGNPLAGDDIRPSASFDTTHANSLRYHGLIATDLIDVTQNTLGWSMEIWDFSGEKPQFNWQSTAN</sequence>
<dbReference type="Gene3D" id="2.160.20.110">
    <property type="match status" value="1"/>
</dbReference>
<dbReference type="AlphaFoldDB" id="A0A7J4YMY5"/>
<dbReference type="SUPFAM" id="SSF51126">
    <property type="entry name" value="Pectin lyase-like"/>
    <property type="match status" value="1"/>
</dbReference>
<dbReference type="PROSITE" id="PS51257">
    <property type="entry name" value="PROKAR_LIPOPROTEIN"/>
    <property type="match status" value="1"/>
</dbReference>
<name>A0A7J4YMY5_9BACE</name>
<evidence type="ECO:0000313" key="4">
    <source>
        <dbReference type="EMBL" id="KAA5254755.1"/>
    </source>
</evidence>
<dbReference type="EMBL" id="VWAK01000019">
    <property type="protein sequence ID" value="KAA5229786.1"/>
    <property type="molecule type" value="Genomic_DNA"/>
</dbReference>
<keyword evidence="6" id="KW-1185">Reference proteome</keyword>
<feature type="domain" description="BT-3987-like N-terminal" evidence="2">
    <location>
        <begin position="95"/>
        <end position="154"/>
    </location>
</feature>
<dbReference type="Pfam" id="PF08522">
    <property type="entry name" value="BT_3987-like_N"/>
    <property type="match status" value="1"/>
</dbReference>
<feature type="chain" id="PRO_5044658446" evidence="1">
    <location>
        <begin position="32"/>
        <end position="566"/>
    </location>
</feature>
<proteinExistence type="predicted"/>
<comment type="caution">
    <text evidence="3">The sequence shown here is derived from an EMBL/GenBank/DDBJ whole genome shotgun (WGS) entry which is preliminary data.</text>
</comment>
<dbReference type="Proteomes" id="UP000440198">
    <property type="component" value="Unassembled WGS sequence"/>
</dbReference>
<evidence type="ECO:0000259" key="2">
    <source>
        <dbReference type="Pfam" id="PF08522"/>
    </source>
</evidence>
<evidence type="ECO:0000256" key="1">
    <source>
        <dbReference type="SAM" id="SignalP"/>
    </source>
</evidence>
<dbReference type="Proteomes" id="UP000421791">
    <property type="component" value="Unassembled WGS sequence"/>
</dbReference>
<reference evidence="5 6" key="1">
    <citation type="journal article" date="2019" name="Nat. Med.">
        <title>A library of human gut bacterial isolates paired with longitudinal multiomics data enables mechanistic microbiome research.</title>
        <authorList>
            <person name="Poyet M."/>
            <person name="Groussin M."/>
            <person name="Gibbons S.M."/>
            <person name="Avila-Pacheco J."/>
            <person name="Jiang X."/>
            <person name="Kearney S.M."/>
            <person name="Perrotta A.R."/>
            <person name="Berdy B."/>
            <person name="Zhao S."/>
            <person name="Lieberman T.D."/>
            <person name="Swanson P.K."/>
            <person name="Smith M."/>
            <person name="Roesemann S."/>
            <person name="Alexander J.E."/>
            <person name="Rich S.A."/>
            <person name="Livny J."/>
            <person name="Vlamakis H."/>
            <person name="Clish C."/>
            <person name="Bullock K."/>
            <person name="Deik A."/>
            <person name="Scott J."/>
            <person name="Pierce K.A."/>
            <person name="Xavier R.J."/>
            <person name="Alm E.J."/>
        </authorList>
    </citation>
    <scope>NUCLEOTIDE SEQUENCE [LARGE SCALE GENOMIC DNA]</scope>
    <source>
        <strain evidence="4 6">BIOML-A2</strain>
        <strain evidence="3 5">BIOML-A6</strain>
    </source>
</reference>